<keyword evidence="3" id="KW-0496">Mitochondrion</keyword>
<sequence>MKRFVLVYIFTVISGDPNDRSLRKVEKDVLIPKLMREITRAEKCANEVNDFNECCVNFGLRMIIKCRKENAQMKTCMEKWYYNDDFIKECTEQYLNERSEYRRTGIPKKGRNKRLETSL</sequence>
<dbReference type="InterPro" id="IPR013892">
    <property type="entry name" value="Cyt_c_biogenesis_Cmc1-like"/>
</dbReference>
<comment type="subcellular location">
    <subcellularLocation>
        <location evidence="3">Mitochondrion</location>
    </subcellularLocation>
</comment>
<evidence type="ECO:0000256" key="1">
    <source>
        <dbReference type="ARBA" id="ARBA00007347"/>
    </source>
</evidence>
<dbReference type="OrthoDB" id="6224010at2759"/>
<dbReference type="AlphaFoldDB" id="E2BD79"/>
<dbReference type="FunCoup" id="E2BD79">
    <property type="interactions" value="129"/>
</dbReference>
<evidence type="ECO:0000313" key="5">
    <source>
        <dbReference type="Proteomes" id="UP000008237"/>
    </source>
</evidence>
<dbReference type="EMBL" id="GL447585">
    <property type="protein sequence ID" value="EFN86307.1"/>
    <property type="molecule type" value="Genomic_DNA"/>
</dbReference>
<accession>E2BD79</accession>
<comment type="similarity">
    <text evidence="1 3">Belongs to the CMC family.</text>
</comment>
<reference evidence="4 5" key="1">
    <citation type="journal article" date="2010" name="Science">
        <title>Genomic comparison of the ants Camponotus floridanus and Harpegnathos saltator.</title>
        <authorList>
            <person name="Bonasio R."/>
            <person name="Zhang G."/>
            <person name="Ye C."/>
            <person name="Mutti N.S."/>
            <person name="Fang X."/>
            <person name="Qin N."/>
            <person name="Donahue G."/>
            <person name="Yang P."/>
            <person name="Li Q."/>
            <person name="Li C."/>
            <person name="Zhang P."/>
            <person name="Huang Z."/>
            <person name="Berger S.L."/>
            <person name="Reinberg D."/>
            <person name="Wang J."/>
            <person name="Liebig J."/>
        </authorList>
    </citation>
    <scope>NUCLEOTIDE SEQUENCE [LARGE SCALE GENOMIC DNA]</scope>
    <source>
        <strain evidence="4 5">R22 G/1</strain>
    </source>
</reference>
<name>E2BD79_HARSA</name>
<dbReference type="OMA" id="CCQETGF"/>
<dbReference type="STRING" id="610380.E2BD79"/>
<dbReference type="InParanoid" id="E2BD79"/>
<gene>
    <name evidence="4" type="ORF">EAI_15575</name>
</gene>
<dbReference type="PANTHER" id="PTHR22977:SF5">
    <property type="entry name" value="COX ASSEMBLY MITOCHONDRIAL PROTEIN HOMOLOG"/>
    <property type="match status" value="1"/>
</dbReference>
<proteinExistence type="inferred from homology"/>
<dbReference type="PANTHER" id="PTHR22977">
    <property type="entry name" value="COX ASSEMBLY MITOCHONDRIAL PROTEIN"/>
    <property type="match status" value="1"/>
</dbReference>
<evidence type="ECO:0000256" key="2">
    <source>
        <dbReference type="ARBA" id="ARBA00023157"/>
    </source>
</evidence>
<keyword evidence="5" id="KW-1185">Reference proteome</keyword>
<dbReference type="Pfam" id="PF08583">
    <property type="entry name" value="Cmc1"/>
    <property type="match status" value="1"/>
</dbReference>
<organism evidence="5">
    <name type="scientific">Harpegnathos saltator</name>
    <name type="common">Jerdon's jumping ant</name>
    <dbReference type="NCBI Taxonomy" id="610380"/>
    <lineage>
        <taxon>Eukaryota</taxon>
        <taxon>Metazoa</taxon>
        <taxon>Ecdysozoa</taxon>
        <taxon>Arthropoda</taxon>
        <taxon>Hexapoda</taxon>
        <taxon>Insecta</taxon>
        <taxon>Pterygota</taxon>
        <taxon>Neoptera</taxon>
        <taxon>Endopterygota</taxon>
        <taxon>Hymenoptera</taxon>
        <taxon>Apocrita</taxon>
        <taxon>Aculeata</taxon>
        <taxon>Formicoidea</taxon>
        <taxon>Formicidae</taxon>
        <taxon>Ponerinae</taxon>
        <taxon>Ponerini</taxon>
        <taxon>Harpegnathos</taxon>
    </lineage>
</organism>
<protein>
    <recommendedName>
        <fullName evidence="3">COX assembly mitochondrial protein</fullName>
    </recommendedName>
</protein>
<dbReference type="GO" id="GO:0005739">
    <property type="term" value="C:mitochondrion"/>
    <property type="evidence" value="ECO:0007669"/>
    <property type="project" value="UniProtKB-SubCell"/>
</dbReference>
<keyword evidence="2" id="KW-1015">Disulfide bond</keyword>
<dbReference type="Proteomes" id="UP000008237">
    <property type="component" value="Unassembled WGS sequence"/>
</dbReference>
<evidence type="ECO:0000256" key="3">
    <source>
        <dbReference type="RuleBase" id="RU364104"/>
    </source>
</evidence>
<evidence type="ECO:0000313" key="4">
    <source>
        <dbReference type="EMBL" id="EFN86307.1"/>
    </source>
</evidence>